<proteinExistence type="predicted"/>
<dbReference type="RefSeq" id="WP_371439676.1">
    <property type="nucleotide sequence ID" value="NZ_JBHSRS010000084.1"/>
</dbReference>
<sequence length="85" mass="9744">MASAQGITTDDYKLFPSPRNRHRTIFLHQVFVPYPYMLIDLEGYNLKGRFSLFAACRLSDNKMGQLVTLETPADEATFRAKFVPD</sequence>
<reference evidence="2" key="1">
    <citation type="journal article" date="2019" name="Int. J. Syst. Evol. Microbiol.">
        <title>The Global Catalogue of Microorganisms (GCM) 10K type strain sequencing project: providing services to taxonomists for standard genome sequencing and annotation.</title>
        <authorList>
            <consortium name="The Broad Institute Genomics Platform"/>
            <consortium name="The Broad Institute Genome Sequencing Center for Infectious Disease"/>
            <person name="Wu L."/>
            <person name="Ma J."/>
        </authorList>
    </citation>
    <scope>NUCLEOTIDE SEQUENCE [LARGE SCALE GENOMIC DNA]</scope>
    <source>
        <strain evidence="2">CCUG 39402</strain>
    </source>
</reference>
<evidence type="ECO:0000313" key="2">
    <source>
        <dbReference type="Proteomes" id="UP001596270"/>
    </source>
</evidence>
<evidence type="ECO:0000313" key="1">
    <source>
        <dbReference type="EMBL" id="MFC6283907.1"/>
    </source>
</evidence>
<accession>A0ABW1U4N5</accession>
<dbReference type="Proteomes" id="UP001596270">
    <property type="component" value="Unassembled WGS sequence"/>
</dbReference>
<keyword evidence="2" id="KW-1185">Reference proteome</keyword>
<organism evidence="1 2">
    <name type="scientific">Polaromonas aquatica</name>
    <dbReference type="NCBI Taxonomy" id="332657"/>
    <lineage>
        <taxon>Bacteria</taxon>
        <taxon>Pseudomonadati</taxon>
        <taxon>Pseudomonadota</taxon>
        <taxon>Betaproteobacteria</taxon>
        <taxon>Burkholderiales</taxon>
        <taxon>Comamonadaceae</taxon>
        <taxon>Polaromonas</taxon>
    </lineage>
</organism>
<name>A0ABW1U4N5_9BURK</name>
<comment type="caution">
    <text evidence="1">The sequence shown here is derived from an EMBL/GenBank/DDBJ whole genome shotgun (WGS) entry which is preliminary data.</text>
</comment>
<gene>
    <name evidence="1" type="ORF">ACFQND_21980</name>
</gene>
<dbReference type="EMBL" id="JBHSRS010000084">
    <property type="protein sequence ID" value="MFC6283907.1"/>
    <property type="molecule type" value="Genomic_DNA"/>
</dbReference>
<protein>
    <submittedName>
        <fullName evidence="1">Uncharacterized protein</fullName>
    </submittedName>
</protein>